<dbReference type="PROSITE" id="PS50016">
    <property type="entry name" value="ZF_PHD_2"/>
    <property type="match status" value="1"/>
</dbReference>
<feature type="domain" description="PHD-type" evidence="6">
    <location>
        <begin position="341"/>
        <end position="395"/>
    </location>
</feature>
<feature type="domain" description="TFIIS central" evidence="7">
    <location>
        <begin position="723"/>
        <end position="843"/>
    </location>
</feature>
<dbReference type="EMBL" id="JAFJMO010000010">
    <property type="protein sequence ID" value="KAJ8265309.1"/>
    <property type="molecule type" value="Genomic_DNA"/>
</dbReference>
<evidence type="ECO:0008006" key="10">
    <source>
        <dbReference type="Google" id="ProtNLM"/>
    </source>
</evidence>
<dbReference type="InterPro" id="IPR001965">
    <property type="entry name" value="Znf_PHD"/>
</dbReference>
<feature type="region of interest" description="Disordered" evidence="5">
    <location>
        <begin position="255"/>
        <end position="336"/>
    </location>
</feature>
<dbReference type="Gene3D" id="1.10.472.30">
    <property type="entry name" value="Transcription elongation factor S-II, central domain"/>
    <property type="match status" value="1"/>
</dbReference>
<evidence type="ECO:0000256" key="1">
    <source>
        <dbReference type="ARBA" id="ARBA00022723"/>
    </source>
</evidence>
<feature type="region of interest" description="Disordered" evidence="5">
    <location>
        <begin position="634"/>
        <end position="668"/>
    </location>
</feature>
<comment type="caution">
    <text evidence="8">The sequence shown here is derived from an EMBL/GenBank/DDBJ whole genome shotgun (WGS) entry which is preliminary data.</text>
</comment>
<dbReference type="Pfam" id="PF00628">
    <property type="entry name" value="PHD"/>
    <property type="match status" value="1"/>
</dbReference>
<reference evidence="8" key="1">
    <citation type="journal article" date="2023" name="Science">
        <title>Genome structures resolve the early diversification of teleost fishes.</title>
        <authorList>
            <person name="Parey E."/>
            <person name="Louis A."/>
            <person name="Montfort J."/>
            <person name="Bouchez O."/>
            <person name="Roques C."/>
            <person name="Iampietro C."/>
            <person name="Lluch J."/>
            <person name="Castinel A."/>
            <person name="Donnadieu C."/>
            <person name="Desvignes T."/>
            <person name="Floi Bucao C."/>
            <person name="Jouanno E."/>
            <person name="Wen M."/>
            <person name="Mejri S."/>
            <person name="Dirks R."/>
            <person name="Jansen H."/>
            <person name="Henkel C."/>
            <person name="Chen W.J."/>
            <person name="Zahm M."/>
            <person name="Cabau C."/>
            <person name="Klopp C."/>
            <person name="Thompson A.W."/>
            <person name="Robinson-Rechavi M."/>
            <person name="Braasch I."/>
            <person name="Lecointre G."/>
            <person name="Bobe J."/>
            <person name="Postlethwait J.H."/>
            <person name="Berthelot C."/>
            <person name="Roest Crollius H."/>
            <person name="Guiguen Y."/>
        </authorList>
    </citation>
    <scope>NUCLEOTIDE SEQUENCE</scope>
    <source>
        <strain evidence="8">Concon-B</strain>
    </source>
</reference>
<evidence type="ECO:0000256" key="5">
    <source>
        <dbReference type="SAM" id="MobiDB-lite"/>
    </source>
</evidence>
<evidence type="ECO:0000256" key="3">
    <source>
        <dbReference type="ARBA" id="ARBA00022833"/>
    </source>
</evidence>
<dbReference type="InterPro" id="IPR033082">
    <property type="entry name" value="DIDO1_PHD"/>
</dbReference>
<dbReference type="SMART" id="SM00249">
    <property type="entry name" value="PHD"/>
    <property type="match status" value="1"/>
</dbReference>
<dbReference type="SUPFAM" id="SSF46942">
    <property type="entry name" value="Elongation factor TFIIS domain 2"/>
    <property type="match status" value="1"/>
</dbReference>
<dbReference type="InterPro" id="IPR011011">
    <property type="entry name" value="Znf_FYVE_PHD"/>
</dbReference>
<dbReference type="Pfam" id="PF07500">
    <property type="entry name" value="TFIIS_M"/>
    <property type="match status" value="1"/>
</dbReference>
<keyword evidence="9" id="KW-1185">Reference proteome</keyword>
<dbReference type="GO" id="GO:0005634">
    <property type="term" value="C:nucleus"/>
    <property type="evidence" value="ECO:0007669"/>
    <property type="project" value="TreeGrafter"/>
</dbReference>
<dbReference type="Gene3D" id="3.30.40.10">
    <property type="entry name" value="Zinc/RING finger domain, C3HC4 (zinc finger)"/>
    <property type="match status" value="1"/>
</dbReference>
<dbReference type="GO" id="GO:0097190">
    <property type="term" value="P:apoptotic signaling pathway"/>
    <property type="evidence" value="ECO:0007669"/>
    <property type="project" value="InterPro"/>
</dbReference>
<dbReference type="SUPFAM" id="SSF57903">
    <property type="entry name" value="FYVE/PHD zinc finger"/>
    <property type="match status" value="1"/>
</dbReference>
<dbReference type="InterPro" id="IPR019787">
    <property type="entry name" value="Znf_PHD-finger"/>
</dbReference>
<accession>A0A9Q1HVE5</accession>
<keyword evidence="1" id="KW-0479">Metal-binding</keyword>
<feature type="region of interest" description="Disordered" evidence="5">
    <location>
        <begin position="502"/>
        <end position="556"/>
    </location>
</feature>
<dbReference type="PROSITE" id="PS51321">
    <property type="entry name" value="TFIIS_CENTRAL"/>
    <property type="match status" value="1"/>
</dbReference>
<keyword evidence="2 4" id="KW-0863">Zinc-finger</keyword>
<dbReference type="GO" id="GO:0008270">
    <property type="term" value="F:zinc ion binding"/>
    <property type="evidence" value="ECO:0007669"/>
    <property type="project" value="UniProtKB-KW"/>
</dbReference>
<dbReference type="CDD" id="cd15639">
    <property type="entry name" value="PHD_DIDO1_like"/>
    <property type="match status" value="1"/>
</dbReference>
<dbReference type="InterPro" id="IPR013083">
    <property type="entry name" value="Znf_RING/FYVE/PHD"/>
</dbReference>
<evidence type="ECO:0000259" key="7">
    <source>
        <dbReference type="PROSITE" id="PS51321"/>
    </source>
</evidence>
<gene>
    <name evidence="8" type="ORF">COCON_G00144080</name>
</gene>
<dbReference type="SMART" id="SM00510">
    <property type="entry name" value="TFS2M"/>
    <property type="match status" value="1"/>
</dbReference>
<dbReference type="GO" id="GO:0006351">
    <property type="term" value="P:DNA-templated transcription"/>
    <property type="evidence" value="ECO:0007669"/>
    <property type="project" value="InterPro"/>
</dbReference>
<dbReference type="InterPro" id="IPR036575">
    <property type="entry name" value="TFIIS_cen_dom_sf"/>
</dbReference>
<dbReference type="OrthoDB" id="1884872at2759"/>
<evidence type="ECO:0000259" key="6">
    <source>
        <dbReference type="PROSITE" id="PS50016"/>
    </source>
</evidence>
<organism evidence="8 9">
    <name type="scientific">Conger conger</name>
    <name type="common">Conger eel</name>
    <name type="synonym">Muraena conger</name>
    <dbReference type="NCBI Taxonomy" id="82655"/>
    <lineage>
        <taxon>Eukaryota</taxon>
        <taxon>Metazoa</taxon>
        <taxon>Chordata</taxon>
        <taxon>Craniata</taxon>
        <taxon>Vertebrata</taxon>
        <taxon>Euteleostomi</taxon>
        <taxon>Actinopterygii</taxon>
        <taxon>Neopterygii</taxon>
        <taxon>Teleostei</taxon>
        <taxon>Anguilliformes</taxon>
        <taxon>Congridae</taxon>
        <taxon>Conger</taxon>
    </lineage>
</organism>
<dbReference type="PROSITE" id="PS01359">
    <property type="entry name" value="ZF_PHD_1"/>
    <property type="match status" value="1"/>
</dbReference>
<feature type="compositionally biased region" description="Polar residues" evidence="5">
    <location>
        <begin position="293"/>
        <end position="313"/>
    </location>
</feature>
<proteinExistence type="predicted"/>
<evidence type="ECO:0000256" key="4">
    <source>
        <dbReference type="PROSITE-ProRule" id="PRU00146"/>
    </source>
</evidence>
<dbReference type="Pfam" id="PF07744">
    <property type="entry name" value="SPOC"/>
    <property type="match status" value="1"/>
</dbReference>
<evidence type="ECO:0000256" key="2">
    <source>
        <dbReference type="ARBA" id="ARBA00022771"/>
    </source>
</evidence>
<feature type="compositionally biased region" description="Basic and acidic residues" evidence="5">
    <location>
        <begin position="528"/>
        <end position="544"/>
    </location>
</feature>
<name>A0A9Q1HVE5_CONCO</name>
<dbReference type="InterPro" id="IPR019786">
    <property type="entry name" value="Zinc_finger_PHD-type_CS"/>
</dbReference>
<protein>
    <recommendedName>
        <fullName evidence="10">Death-inducer obliterator 1</fullName>
    </recommendedName>
</protein>
<feature type="compositionally biased region" description="Polar residues" evidence="5">
    <location>
        <begin position="502"/>
        <end position="520"/>
    </location>
</feature>
<feature type="compositionally biased region" description="Polar residues" evidence="5">
    <location>
        <begin position="417"/>
        <end position="427"/>
    </location>
</feature>
<feature type="compositionally biased region" description="Polar residues" evidence="5">
    <location>
        <begin position="659"/>
        <end position="668"/>
    </location>
</feature>
<dbReference type="PANTHER" id="PTHR11477:SF13">
    <property type="entry name" value="DEATH-INDUCER OBLITERATOR 1"/>
    <property type="match status" value="1"/>
</dbReference>
<feature type="compositionally biased region" description="Basic and acidic residues" evidence="5">
    <location>
        <begin position="259"/>
        <end position="286"/>
    </location>
</feature>
<feature type="region of interest" description="Disordered" evidence="5">
    <location>
        <begin position="833"/>
        <end position="860"/>
    </location>
</feature>
<feature type="region of interest" description="Disordered" evidence="5">
    <location>
        <begin position="191"/>
        <end position="243"/>
    </location>
</feature>
<dbReference type="PANTHER" id="PTHR11477">
    <property type="entry name" value="TRANSCRIPTION FACTOR S-II ZINC FINGER DOMAIN-CONTAINING PROTEIN"/>
    <property type="match status" value="1"/>
</dbReference>
<evidence type="ECO:0000313" key="9">
    <source>
        <dbReference type="Proteomes" id="UP001152803"/>
    </source>
</evidence>
<evidence type="ECO:0000313" key="8">
    <source>
        <dbReference type="EMBL" id="KAJ8265309.1"/>
    </source>
</evidence>
<feature type="region of interest" description="Disordered" evidence="5">
    <location>
        <begin position="934"/>
        <end position="971"/>
    </location>
</feature>
<sequence>MTSIHRNHILQPKPRVVTAVKCRSCPLLASPQWITLRAAILETMLSDTDPLLPSCSEPYQLGLKCVPEQDGSHNRGVIFQNCGLSAMEKHLSSELSPTPRLDRSQDAVDINCQASAVDEKEGCANEDAEKLAEPVQVLRPTSKEFKKTWGFRRTTIAQREAPADSDRQDCGNAPVRRSGRQARCACKAEESIPTTKRGRGVRKSAPACLENPKPLFQIPTDAETLGVSVSEGTSSDQTDSEELTLKELLDRLKKRRKKDQFEPHRETHSLSKEEQESSLDKPEVPEVIKGMPSETSAGGTGQDSRSTGKSPESSARGKTILNSEEEEELPGKSDKSHCPDTLYCMCRQRHNNRFMICCDQCEEWFHGDCVGITEARGRLLEKNGEDYTCPNCTRQRSQAAADGSLEGNKQARAEESPSCQTVPSTDMKNNHVEDQGIKGKIEKISNPSEKKKMKIFQPVEETSALPKCIGPSCGKSALPDSVYCGTECILKHAAAAMKSLTTVKEPTPKPQSQKKLSTKSIPKGLKRTLPERSRRRSLESCSRAEEDESSSEEEAVVERDCPFWSSNHNCNTVNPEKTTAIPSAVFYKSSGKESEEIDCKKESPLSFTFPRGNQKTPILGVPPTKRTKLLSQPMSCDEDSKNFTHPPSKCPTSRKRSPALTSQPSCPLTSRRRTLDALRLSMTTCNVPSKLPRQQNLLPAPSSAALTPATPSVPSHVQLNITIRHNIRRSLAEILFKRVSDSDDLDMCERDVGKLAVGIEKEMYNLFLNTDNDYKNKYRSIMFNLKDPKNMGLFTQVVRGEVTPFKLVRLSPEELLCKDVARSMLREKTEILEHRPKAQAGQLKQGLKQERSPPVDTEESPPILGDICSSAASSSPCIAPAPDTTATVNPRQPDVVSPVTDHFSKMLKDTTAEHRTHLFNLNCKICTGQMSADETPVPKKVKNSVNKKVEPKTKPLSHNSKAGDYLGDDSSSAPMDSAMYLMESPASPDDTSCIVTLSEPITIPAVPSVVIAGRDPRTASYRPPVTVTSAVPTTSSIFESRHDIIPVLSPASPPPPPPPRPIPKSILLKPTSSTAMRFFTTSGSSASMMDSHSPPGGDTALFLSKQEVLWKGFINMHSVAKFVTKAYLVSGSSECLKEDLPDTIHIGGRISPDIVWDYVAKIRTSVTKELCLIRLHPASEEEEVAYISLFSYLNSRGRFGVVANNSQRIKDLYLIPLGAKASIPSKLIPIEGPGLETNHPNLLLGLAICQKPKCSGVLQAKACQNICANHNQLRQGIFLTHH</sequence>
<feature type="compositionally biased region" description="Acidic residues" evidence="5">
    <location>
        <begin position="545"/>
        <end position="555"/>
    </location>
</feature>
<dbReference type="InterPro" id="IPR012921">
    <property type="entry name" value="SPOC_C"/>
</dbReference>
<keyword evidence="3" id="KW-0862">Zinc</keyword>
<dbReference type="Proteomes" id="UP001152803">
    <property type="component" value="Unassembled WGS sequence"/>
</dbReference>
<dbReference type="InterPro" id="IPR003618">
    <property type="entry name" value="TFIIS_cen_dom"/>
</dbReference>
<feature type="region of interest" description="Disordered" evidence="5">
    <location>
        <begin position="400"/>
        <end position="436"/>
    </location>
</feature>